<evidence type="ECO:0000256" key="3">
    <source>
        <dbReference type="ARBA" id="ARBA00022692"/>
    </source>
</evidence>
<dbReference type="AlphaFoldDB" id="A0A3E2NV36"/>
<evidence type="ECO:0000256" key="4">
    <source>
        <dbReference type="ARBA" id="ARBA00022989"/>
    </source>
</evidence>
<evidence type="ECO:0000313" key="8">
    <source>
        <dbReference type="Proteomes" id="UP000260823"/>
    </source>
</evidence>
<name>A0A3E2NV36_9SPHI</name>
<dbReference type="PANTHER" id="PTHR13353:SF5">
    <property type="entry name" value="TRANSMEMBRANE PROTEIN 19"/>
    <property type="match status" value="1"/>
</dbReference>
<dbReference type="EMBL" id="QWDE01000001">
    <property type="protein sequence ID" value="RFZ84886.1"/>
    <property type="molecule type" value="Genomic_DNA"/>
</dbReference>
<protein>
    <submittedName>
        <fullName evidence="7">DUF92 domain-containing protein</fullName>
    </submittedName>
</protein>
<dbReference type="PANTHER" id="PTHR13353">
    <property type="entry name" value="TRANSMEMBRANE PROTEIN 19"/>
    <property type="match status" value="1"/>
</dbReference>
<comment type="similarity">
    <text evidence="2">Belongs to the TMEM19 family.</text>
</comment>
<comment type="subcellular location">
    <subcellularLocation>
        <location evidence="1">Membrane</location>
        <topology evidence="1">Multi-pass membrane protein</topology>
    </subcellularLocation>
</comment>
<feature type="transmembrane region" description="Helical" evidence="6">
    <location>
        <begin position="215"/>
        <end position="233"/>
    </location>
</feature>
<keyword evidence="3 6" id="KW-0812">Transmembrane</keyword>
<proteinExistence type="inferred from homology"/>
<evidence type="ECO:0000256" key="6">
    <source>
        <dbReference type="SAM" id="Phobius"/>
    </source>
</evidence>
<sequence>MYQRDIIFSAILIGATTAVYKTRKLTLAGSFTGATVAICLYLGFLVPGVSILAVFFVMATVATSWQKRKKAAAIKDTHQEKRDAYQVVANGGVAAIMGLFNLFVPSLTPYFVIMAAAMASATADTLSSELGTVYGKRFYNVITFKPDERGRDGVISLEGTLIGVAGAAAIAVVFASYGGAAAHAIVIVIAGTAGNLMNSLLGAALERKGYLSNNMVNFLNTAFAAFIAWLLVII</sequence>
<feature type="transmembrane region" description="Helical" evidence="6">
    <location>
        <begin position="84"/>
        <end position="104"/>
    </location>
</feature>
<feature type="transmembrane region" description="Helical" evidence="6">
    <location>
        <begin position="34"/>
        <end position="63"/>
    </location>
</feature>
<feature type="transmembrane region" description="Helical" evidence="6">
    <location>
        <begin position="110"/>
        <end position="134"/>
    </location>
</feature>
<dbReference type="Pfam" id="PF01940">
    <property type="entry name" value="DUF92"/>
    <property type="match status" value="1"/>
</dbReference>
<evidence type="ECO:0000256" key="2">
    <source>
        <dbReference type="ARBA" id="ARBA00009012"/>
    </source>
</evidence>
<dbReference type="OrthoDB" id="9770047at2"/>
<reference evidence="7 8" key="1">
    <citation type="submission" date="2018-08" db="EMBL/GenBank/DDBJ databases">
        <title>Mucilaginibacter terrae sp. nov., isolated from manganese diggings.</title>
        <authorList>
            <person name="Huang Y."/>
            <person name="Zhou Z."/>
        </authorList>
    </citation>
    <scope>NUCLEOTIDE SEQUENCE [LARGE SCALE GENOMIC DNA]</scope>
    <source>
        <strain evidence="7 8">ZH6</strain>
    </source>
</reference>
<accession>A0A3E2NV36</accession>
<dbReference type="RefSeq" id="WP_117381788.1">
    <property type="nucleotide sequence ID" value="NZ_QWDE01000001.1"/>
</dbReference>
<keyword evidence="8" id="KW-1185">Reference proteome</keyword>
<feature type="transmembrane region" description="Helical" evidence="6">
    <location>
        <begin position="155"/>
        <end position="175"/>
    </location>
</feature>
<evidence type="ECO:0000256" key="5">
    <source>
        <dbReference type="ARBA" id="ARBA00023136"/>
    </source>
</evidence>
<gene>
    <name evidence="7" type="ORF">DYU05_04580</name>
</gene>
<organism evidence="7 8">
    <name type="scientific">Mucilaginibacter terrenus</name>
    <dbReference type="NCBI Taxonomy" id="2482727"/>
    <lineage>
        <taxon>Bacteria</taxon>
        <taxon>Pseudomonadati</taxon>
        <taxon>Bacteroidota</taxon>
        <taxon>Sphingobacteriia</taxon>
        <taxon>Sphingobacteriales</taxon>
        <taxon>Sphingobacteriaceae</taxon>
        <taxon>Mucilaginibacter</taxon>
    </lineage>
</organism>
<dbReference type="InterPro" id="IPR002794">
    <property type="entry name" value="DUF92_TMEM19"/>
</dbReference>
<feature type="transmembrane region" description="Helical" evidence="6">
    <location>
        <begin position="181"/>
        <end position="203"/>
    </location>
</feature>
<evidence type="ECO:0000313" key="7">
    <source>
        <dbReference type="EMBL" id="RFZ84886.1"/>
    </source>
</evidence>
<dbReference type="GO" id="GO:0016020">
    <property type="term" value="C:membrane"/>
    <property type="evidence" value="ECO:0007669"/>
    <property type="project" value="UniProtKB-SubCell"/>
</dbReference>
<dbReference type="Proteomes" id="UP000260823">
    <property type="component" value="Unassembled WGS sequence"/>
</dbReference>
<keyword evidence="5 6" id="KW-0472">Membrane</keyword>
<comment type="caution">
    <text evidence="7">The sequence shown here is derived from an EMBL/GenBank/DDBJ whole genome shotgun (WGS) entry which is preliminary data.</text>
</comment>
<keyword evidence="4 6" id="KW-1133">Transmembrane helix</keyword>
<evidence type="ECO:0000256" key="1">
    <source>
        <dbReference type="ARBA" id="ARBA00004141"/>
    </source>
</evidence>